<dbReference type="Pfam" id="PF14697">
    <property type="entry name" value="Fer4_21"/>
    <property type="match status" value="1"/>
</dbReference>
<dbReference type="Proteomes" id="UP000245577">
    <property type="component" value="Unassembled WGS sequence"/>
</dbReference>
<protein>
    <submittedName>
        <fullName evidence="9">Ferredoxin</fullName>
    </submittedName>
</protein>
<dbReference type="Pfam" id="PF12838">
    <property type="entry name" value="Fer4_7"/>
    <property type="match status" value="1"/>
</dbReference>
<dbReference type="Gene3D" id="3.30.70.20">
    <property type="match status" value="3"/>
</dbReference>
<keyword evidence="6" id="KW-0408">Iron</keyword>
<feature type="domain" description="4Fe-4S ferredoxin-type" evidence="8">
    <location>
        <begin position="216"/>
        <end position="245"/>
    </location>
</feature>
<dbReference type="SUPFAM" id="SSF54862">
    <property type="entry name" value="4Fe-4S ferredoxins"/>
    <property type="match status" value="2"/>
</dbReference>
<keyword evidence="3" id="KW-0479">Metal-binding</keyword>
<evidence type="ECO:0000259" key="8">
    <source>
        <dbReference type="PROSITE" id="PS51379"/>
    </source>
</evidence>
<keyword evidence="7" id="KW-0411">Iron-sulfur</keyword>
<accession>A0A2U1S9M0</accession>
<dbReference type="PANTHER" id="PTHR43687:SF6">
    <property type="entry name" value="L-ASPARTATE SEMIALDEHYDE SULFURTRANSFERASE IRON-SULFUR SUBUNIT"/>
    <property type="match status" value="1"/>
</dbReference>
<evidence type="ECO:0000256" key="5">
    <source>
        <dbReference type="ARBA" id="ARBA00022982"/>
    </source>
</evidence>
<dbReference type="InterPro" id="IPR017900">
    <property type="entry name" value="4Fe4S_Fe_S_CS"/>
</dbReference>
<evidence type="ECO:0000256" key="7">
    <source>
        <dbReference type="ARBA" id="ARBA00023014"/>
    </source>
</evidence>
<organism evidence="9 10">
    <name type="scientific">Methanobrevibacter woesei</name>
    <dbReference type="NCBI Taxonomy" id="190976"/>
    <lineage>
        <taxon>Archaea</taxon>
        <taxon>Methanobacteriati</taxon>
        <taxon>Methanobacteriota</taxon>
        <taxon>Methanomada group</taxon>
        <taxon>Methanobacteria</taxon>
        <taxon>Methanobacteriales</taxon>
        <taxon>Methanobacteriaceae</taxon>
        <taxon>Methanobrevibacter</taxon>
    </lineage>
</organism>
<dbReference type="OrthoDB" id="23833at2157"/>
<dbReference type="AlphaFoldDB" id="A0A2U1S9M0"/>
<dbReference type="GO" id="GO:0016491">
    <property type="term" value="F:oxidoreductase activity"/>
    <property type="evidence" value="ECO:0007669"/>
    <property type="project" value="UniProtKB-ARBA"/>
</dbReference>
<keyword evidence="4" id="KW-0677">Repeat</keyword>
<sequence length="279" mass="31443">MNVSFNKQMESLEREVLFKSVDLDDDIDDFKFEIDDFQSEEEIIAIAPKCIRCNLCVETCPVDAIEPANNFKIAKITDKCVKCEICVQSCPISAIKLISNSVIFKKGDDSDKGVVEYSLVNISRPHRVIRMDDISIDYSKCNPDIDYGQYCPTGALTLEFKEFLEENEDINVTLEEDTLYPYINKKLCIGCGACINLCMDDEITLERTIGPIIHIKDLTVDQETCVACFLCEDNCPVEAIKLIDNEVVLDDNKCIRCISCTNHCPVGALKFVNRNNGDD</sequence>
<evidence type="ECO:0000256" key="3">
    <source>
        <dbReference type="ARBA" id="ARBA00022723"/>
    </source>
</evidence>
<keyword evidence="2" id="KW-0004">4Fe-4S</keyword>
<dbReference type="PROSITE" id="PS00198">
    <property type="entry name" value="4FE4S_FER_1"/>
    <property type="match status" value="4"/>
</dbReference>
<evidence type="ECO:0000256" key="4">
    <source>
        <dbReference type="ARBA" id="ARBA00022737"/>
    </source>
</evidence>
<keyword evidence="10" id="KW-1185">Reference proteome</keyword>
<feature type="domain" description="4Fe-4S ferredoxin-type" evidence="8">
    <location>
        <begin position="179"/>
        <end position="208"/>
    </location>
</feature>
<feature type="domain" description="4Fe-4S ferredoxin-type" evidence="8">
    <location>
        <begin position="71"/>
        <end position="100"/>
    </location>
</feature>
<name>A0A2U1S9M0_9EURY</name>
<evidence type="ECO:0000256" key="6">
    <source>
        <dbReference type="ARBA" id="ARBA00023004"/>
    </source>
</evidence>
<dbReference type="InterPro" id="IPR017896">
    <property type="entry name" value="4Fe4S_Fe-S-bd"/>
</dbReference>
<feature type="domain" description="4Fe-4S ferredoxin-type" evidence="8">
    <location>
        <begin position="246"/>
        <end position="274"/>
    </location>
</feature>
<dbReference type="GO" id="GO:0046872">
    <property type="term" value="F:metal ion binding"/>
    <property type="evidence" value="ECO:0007669"/>
    <property type="project" value="UniProtKB-KW"/>
</dbReference>
<evidence type="ECO:0000313" key="9">
    <source>
        <dbReference type="EMBL" id="PWB87118.1"/>
    </source>
</evidence>
<feature type="domain" description="4Fe-4S ferredoxin-type" evidence="8">
    <location>
        <begin position="42"/>
        <end position="70"/>
    </location>
</feature>
<dbReference type="RefSeq" id="WP_116669056.1">
    <property type="nucleotide sequence ID" value="NZ_MZGU01000002.1"/>
</dbReference>
<proteinExistence type="predicted"/>
<evidence type="ECO:0000256" key="1">
    <source>
        <dbReference type="ARBA" id="ARBA00022448"/>
    </source>
</evidence>
<dbReference type="EMBL" id="MZGU01000002">
    <property type="protein sequence ID" value="PWB87118.1"/>
    <property type="molecule type" value="Genomic_DNA"/>
</dbReference>
<dbReference type="InterPro" id="IPR050572">
    <property type="entry name" value="Fe-S_Ferredoxin"/>
</dbReference>
<dbReference type="PIRSF" id="PIRSF005658">
    <property type="entry name" value="FwdF"/>
    <property type="match status" value="1"/>
</dbReference>
<comment type="caution">
    <text evidence="9">The sequence shown here is derived from an EMBL/GenBank/DDBJ whole genome shotgun (WGS) entry which is preliminary data.</text>
</comment>
<evidence type="ECO:0000313" key="10">
    <source>
        <dbReference type="Proteomes" id="UP000245577"/>
    </source>
</evidence>
<dbReference type="GO" id="GO:0051539">
    <property type="term" value="F:4 iron, 4 sulfur cluster binding"/>
    <property type="evidence" value="ECO:0007669"/>
    <property type="project" value="UniProtKB-KW"/>
</dbReference>
<gene>
    <name evidence="9" type="primary">fer</name>
    <name evidence="9" type="ORF">MBBWO_02350</name>
</gene>
<reference evidence="9 10" key="1">
    <citation type="submission" date="2017-03" db="EMBL/GenBank/DDBJ databases">
        <title>Genome sequence of Methanobrevibacter wosei.</title>
        <authorList>
            <person name="Poehlein A."/>
            <person name="Seedorf H."/>
            <person name="Daniel R."/>
        </authorList>
    </citation>
    <scope>NUCLEOTIDE SEQUENCE [LARGE SCALE GENOMIC DNA]</scope>
    <source>
        <strain evidence="9 10">DSM 11979</strain>
    </source>
</reference>
<dbReference type="PROSITE" id="PS51379">
    <property type="entry name" value="4FE4S_FER_2"/>
    <property type="match status" value="5"/>
</dbReference>
<keyword evidence="5" id="KW-0249">Electron transport</keyword>
<evidence type="ECO:0000256" key="2">
    <source>
        <dbReference type="ARBA" id="ARBA00022485"/>
    </source>
</evidence>
<keyword evidence="1" id="KW-0813">Transport</keyword>
<dbReference type="InterPro" id="IPR043256">
    <property type="entry name" value="MvhB-like"/>
</dbReference>
<dbReference type="Pfam" id="PF12800">
    <property type="entry name" value="Fer4_4"/>
    <property type="match status" value="1"/>
</dbReference>
<dbReference type="PANTHER" id="PTHR43687">
    <property type="entry name" value="ADENYLYLSULFATE REDUCTASE, BETA SUBUNIT"/>
    <property type="match status" value="1"/>
</dbReference>